<evidence type="ECO:0000313" key="2">
    <source>
        <dbReference type="Proteomes" id="UP000559987"/>
    </source>
</evidence>
<keyword evidence="2" id="KW-1185">Reference proteome</keyword>
<dbReference type="Proteomes" id="UP000559987">
    <property type="component" value="Unassembled WGS sequence"/>
</dbReference>
<dbReference type="RefSeq" id="WP_183909622.1">
    <property type="nucleotide sequence ID" value="NZ_JACHXZ010000002.1"/>
</dbReference>
<accession>A0A839UNP0</accession>
<comment type="caution">
    <text evidence="1">The sequence shown here is derived from an EMBL/GenBank/DDBJ whole genome shotgun (WGS) entry which is preliminary data.</text>
</comment>
<gene>
    <name evidence="1" type="ORF">FHS30_001343</name>
</gene>
<name>A0A839UNP0_9GAMM</name>
<dbReference type="AlphaFoldDB" id="A0A839UNP0"/>
<protein>
    <submittedName>
        <fullName evidence="1">Uncharacterized protein</fullName>
    </submittedName>
</protein>
<dbReference type="EMBL" id="JACHXZ010000002">
    <property type="protein sequence ID" value="MBB3168159.1"/>
    <property type="molecule type" value="Genomic_DNA"/>
</dbReference>
<evidence type="ECO:0000313" key="1">
    <source>
        <dbReference type="EMBL" id="MBB3168159.1"/>
    </source>
</evidence>
<organism evidence="1 2">
    <name type="scientific">Simiduia aestuariiviva</name>
    <dbReference type="NCBI Taxonomy" id="1510459"/>
    <lineage>
        <taxon>Bacteria</taxon>
        <taxon>Pseudomonadati</taxon>
        <taxon>Pseudomonadota</taxon>
        <taxon>Gammaproteobacteria</taxon>
        <taxon>Cellvibrionales</taxon>
        <taxon>Cellvibrionaceae</taxon>
        <taxon>Simiduia</taxon>
    </lineage>
</organism>
<reference evidence="1 2" key="1">
    <citation type="submission" date="2020-08" db="EMBL/GenBank/DDBJ databases">
        <title>Genomic Encyclopedia of Type Strains, Phase III (KMG-III): the genomes of soil and plant-associated and newly described type strains.</title>
        <authorList>
            <person name="Whitman W."/>
        </authorList>
    </citation>
    <scope>NUCLEOTIDE SEQUENCE [LARGE SCALE GENOMIC DNA]</scope>
    <source>
        <strain evidence="1 2">CECT 8571</strain>
    </source>
</reference>
<proteinExistence type="predicted"/>
<sequence>MYVFSVSASAVKARPGISVGQQVPFIVYINFKDLFGAENLCKIYLMRAGFNEAVIENRKRLPESTMTDNRILLADKALKDAVEAGYHIQMFDEA</sequence>